<evidence type="ECO:0000256" key="2">
    <source>
        <dbReference type="SAM" id="Phobius"/>
    </source>
</evidence>
<dbReference type="InterPro" id="IPR012334">
    <property type="entry name" value="Pectin_lyas_fold"/>
</dbReference>
<feature type="region of interest" description="Disordered" evidence="1">
    <location>
        <begin position="426"/>
        <end position="461"/>
    </location>
</feature>
<evidence type="ECO:0000256" key="1">
    <source>
        <dbReference type="SAM" id="MobiDB-lite"/>
    </source>
</evidence>
<dbReference type="InterPro" id="IPR010069">
    <property type="entry name" value="CdiA_FHA1_rpt"/>
</dbReference>
<evidence type="ECO:0000259" key="3">
    <source>
        <dbReference type="SMART" id="SM00912"/>
    </source>
</evidence>
<keyword evidence="2" id="KW-0472">Membrane</keyword>
<keyword evidence="5" id="KW-1185">Reference proteome</keyword>
<evidence type="ECO:0000313" key="4">
    <source>
        <dbReference type="EMBL" id="SFI86099.1"/>
    </source>
</evidence>
<dbReference type="NCBIfam" id="TIGR01901">
    <property type="entry name" value="adhes_NPXG"/>
    <property type="match status" value="1"/>
</dbReference>
<gene>
    <name evidence="4" type="ORF">SAMN05192543_104499</name>
</gene>
<accession>A0A1I3LMU7</accession>
<organism evidence="4 5">
    <name type="scientific">Paraburkholderia megapolitana</name>
    <dbReference type="NCBI Taxonomy" id="420953"/>
    <lineage>
        <taxon>Bacteria</taxon>
        <taxon>Pseudomonadati</taxon>
        <taxon>Pseudomonadota</taxon>
        <taxon>Betaproteobacteria</taxon>
        <taxon>Burkholderiales</taxon>
        <taxon>Burkholderiaceae</taxon>
        <taxon>Paraburkholderia</taxon>
    </lineage>
</organism>
<dbReference type="Proteomes" id="UP000199548">
    <property type="component" value="Unassembled WGS sequence"/>
</dbReference>
<dbReference type="OrthoDB" id="5666689at2"/>
<dbReference type="InterPro" id="IPR008638">
    <property type="entry name" value="FhaB/CdiA-like_TPS"/>
</dbReference>
<sequence>MSRYLYRIVFNRALGLFQEVADIVPTRGSRAVVGPKAAGRRLIATLRSVYVALFLVGGQAVITPLAGAQIVADPHAPGHQRPTVLEAANGVPLVNIQTPGAAGVSRNTYQQFDVDSQGAILNNARTNIQTQQGGWVQGNPWLAKGPARIILNEVNASNPSRLNGFVEVAGERAQLVIANPAGIACDGCGFINANRATLTTGTPIITDGALQGYRVHGGAIQIQSEGLNAGSTDYTALIARSVEVNAGLWAQQLQVTTGTNEVGVDPDNVQQRQANGNAPAFALDVGALGGMYAQKIVMLGTEHGVGVRNAGHLGAQAGQLAVTIDGRLENAGAMQASTDTHLVATGGVANAGTLSAGRELTVSTPNDIDNSKGTINGRRLEVNAQSLVNRGGAVEQTGTQDLALRTAHLANRDSGRIGLVAIDAGVQPGSGDRSGNGGNNAAENPAGEGDGNGGTGMTIGSSVAPLASGTLNITSTLNNDGGRILGGGAIDVTAAAGLDNDGGHLGVRQLDVSGGDLGNRKGELKVSGHARIQTGQLTNDAGQMQLGGKLILNAHDFSNRAGTFQHSDLQDTQLQIQGSLDNSGGTLASNANWLTVDAGQMVNISGQLIHAGEGGFAVNTGVFSGEGGEMVTAGEAMLRMGATDHRKATLTAKQVDLVAQTFDNRGGTVNAAGKLSVTSAQSLDNRNGRLVSAGDMRVRADTLDNAAGQLFSTDGRLIVDTQGRIDNAGGTLQGNGDVSIASAGLGNAGGIVQGANVSVDTRHASLDNNGGTLASTTGTLVVDSSTLNNSSGLLQSATALRVNTHGHALVNTHSGVTGGIVSGTTLTLDTGDLDNHAGVIHGQADITARTGMLDNTAGRFGSRTHIHIDAAALRNGGGQLQAGHNLIIGASGTANNSGGLMVAGEALALTAGQILNRDTLGTHAGEALGLHGESVMLSARHVDNTAGTVAADRHIGIHGVGAESVLDNTGGSVSSGGTLEVAANRVLNPAGTLLAGQSLALTADHLSGDGRVLSHGDLTLALQQDFTHDGEITANHWAAIHTAGRLTNRSLLQAGDLDVRGTHIDNTATGQISGGRTTVVASHALTNRGLIDGSQTYLDASVLDNTGTGRLYGDHLAVRAETVENRDESGHAAVIAARERLDIGASAIHNREQALIFSAGSGPDALNIGGDLDANHHADGRADEVLNDSATIESLGGLTIDTNRLLNRNLHFSTAVAQVGTPTTHLYLQPEGDPNRHDASDYRWENWSRAGRYRHKETGKEARKWTQYQVTRAEYESQVATSAPALVRAGGDITLHGDGFVNDKSQIIAGGALLGDLDHLKNEAAVGEHLTRESGTSQFTFSKWRGGFKRYHERKWDNKIAYTPADTVRTIDLNVARVESHAAGAGNGVAIDGRSPGKLSGMVAGNQRTSSDGASRPIVEVPANVDSSSAFGSQAAAAVTDDALASGPGAAESSIVDHVAGNTPTRIRTMQVVTDIPVNSLFRASPAARNYLVETDPRFTSYRLWLSSDYMLTLLGYDPTSVHKRLGDGFYEQRLVRDQITQLTGRRFLGNYASDEAQYRALLDAGASYARAWDLRPGVALSMEQMAQLTSDIVWLVERDVTLADGTASRALVPQVYVRVKPGDLDGNGTLIAADSVELQFKGDLINTGTVAGRTVVKLTGDNLRNLGGRITGDALALNARTDIDTIGGTLDAGSAMILKAGRDLNVTSTTRSDARQAGLSDFSRTNMGRVAGLYVTNPGGTLVAMAGRDANLLAAQVINAGQDGQSALVAGRDLNLGTVILAEQENNVRNASNYLKQGYMRDIGTTVQTQGDVRLQASGNINARAASVTSEQGALTAMAAGDVNILVGETSNNWSEGRKHTSRGLLGATTETTRDSLEENRAVAGTFSGNTVAVQGRNVTVAGSNVVSDAGTAMVASNDLTIGAATEAISESHFKRTDKSGLLSGGGVGFTIGTQMLSNDQKTTQTLAAGSTVASVAGNVTLVAGNQYR</sequence>
<dbReference type="SUPFAM" id="SSF51126">
    <property type="entry name" value="Pectin lyase-like"/>
    <property type="match status" value="1"/>
</dbReference>
<dbReference type="STRING" id="420953.SAMN05192543_104499"/>
<reference evidence="4 5" key="1">
    <citation type="submission" date="2016-10" db="EMBL/GenBank/DDBJ databases">
        <authorList>
            <person name="de Groot N.N."/>
        </authorList>
    </citation>
    <scope>NUCLEOTIDE SEQUENCE [LARGE SCALE GENOMIC DNA]</scope>
    <source>
        <strain evidence="4 5">LMG 23650</strain>
    </source>
</reference>
<dbReference type="Pfam" id="PF05594">
    <property type="entry name" value="Fil_haemagg"/>
    <property type="match status" value="6"/>
</dbReference>
<feature type="compositionally biased region" description="Gly residues" evidence="1">
    <location>
        <begin position="448"/>
        <end position="457"/>
    </location>
</feature>
<dbReference type="RefSeq" id="WP_091012539.1">
    <property type="nucleotide sequence ID" value="NZ_CP041743.1"/>
</dbReference>
<feature type="domain" description="Filamentous haemagglutinin FhaB/tRNA nuclease CdiA-like TPS" evidence="3">
    <location>
        <begin position="88"/>
        <end position="208"/>
    </location>
</feature>
<evidence type="ECO:0000313" key="5">
    <source>
        <dbReference type="Proteomes" id="UP000199548"/>
    </source>
</evidence>
<dbReference type="Gene3D" id="2.160.20.10">
    <property type="entry name" value="Single-stranded right-handed beta-helix, Pectin lyase-like"/>
    <property type="match status" value="1"/>
</dbReference>
<dbReference type="SMART" id="SM00912">
    <property type="entry name" value="Haemagg_act"/>
    <property type="match status" value="1"/>
</dbReference>
<keyword evidence="2" id="KW-1133">Transmembrane helix</keyword>
<dbReference type="NCBIfam" id="TIGR01731">
    <property type="entry name" value="fil_hemag_20aa"/>
    <property type="match status" value="18"/>
</dbReference>
<feature type="transmembrane region" description="Helical" evidence="2">
    <location>
        <begin position="49"/>
        <end position="72"/>
    </location>
</feature>
<protein>
    <submittedName>
        <fullName evidence="4">Filamentous hemagglutinin</fullName>
    </submittedName>
</protein>
<dbReference type="EMBL" id="FOQU01000004">
    <property type="protein sequence ID" value="SFI86099.1"/>
    <property type="molecule type" value="Genomic_DNA"/>
</dbReference>
<dbReference type="InterPro" id="IPR011050">
    <property type="entry name" value="Pectin_lyase_fold/virulence"/>
</dbReference>
<name>A0A1I3LMU7_9BURK</name>
<dbReference type="Pfam" id="PF05860">
    <property type="entry name" value="TPS"/>
    <property type="match status" value="1"/>
</dbReference>
<proteinExistence type="predicted"/>
<keyword evidence="2" id="KW-0812">Transmembrane</keyword>
<dbReference type="InterPro" id="IPR008619">
    <property type="entry name" value="Filamentous_hemagglutn_rpt"/>
</dbReference>